<dbReference type="InterPro" id="IPR003346">
    <property type="entry name" value="Transposase_20"/>
</dbReference>
<gene>
    <name evidence="4" type="ORF">ACFOZY_00775</name>
</gene>
<evidence type="ECO:0000256" key="1">
    <source>
        <dbReference type="SAM" id="Coils"/>
    </source>
</evidence>
<dbReference type="PANTHER" id="PTHR33055:SF15">
    <property type="entry name" value="TRANSPOSASE-RELATED"/>
    <property type="match status" value="1"/>
</dbReference>
<dbReference type="RefSeq" id="WP_378151207.1">
    <property type="nucleotide sequence ID" value="NZ_JBHSEC010000001.1"/>
</dbReference>
<evidence type="ECO:0000259" key="2">
    <source>
        <dbReference type="Pfam" id="PF01548"/>
    </source>
</evidence>
<dbReference type="Proteomes" id="UP001595817">
    <property type="component" value="Unassembled WGS sequence"/>
</dbReference>
<dbReference type="InterPro" id="IPR002525">
    <property type="entry name" value="Transp_IS110-like_N"/>
</dbReference>
<proteinExistence type="predicted"/>
<evidence type="ECO:0000313" key="4">
    <source>
        <dbReference type="EMBL" id="MFC4408959.1"/>
    </source>
</evidence>
<keyword evidence="1" id="KW-0175">Coiled coil</keyword>
<dbReference type="Pfam" id="PF02371">
    <property type="entry name" value="Transposase_20"/>
    <property type="match status" value="1"/>
</dbReference>
<name>A0ABV8X1H0_9LACT</name>
<dbReference type="Pfam" id="PF01548">
    <property type="entry name" value="DEDD_Tnp_IS110"/>
    <property type="match status" value="1"/>
</dbReference>
<feature type="domain" description="Transposase IS110-like N-terminal" evidence="2">
    <location>
        <begin position="19"/>
        <end position="179"/>
    </location>
</feature>
<feature type="coiled-coil region" evidence="1">
    <location>
        <begin position="248"/>
        <end position="282"/>
    </location>
</feature>
<accession>A0ABV8X1H0</accession>
<dbReference type="NCBIfam" id="NF033542">
    <property type="entry name" value="transpos_IS110"/>
    <property type="match status" value="1"/>
</dbReference>
<evidence type="ECO:0000259" key="3">
    <source>
        <dbReference type="Pfam" id="PF02371"/>
    </source>
</evidence>
<sequence>MNSKWNEKLNQVTENTLIVGMDIAKRKHYACFVDERGRVLQKAFAVHQSKEGFEAFYQNILHAMKVYEKSDVIVGIEPTGHYWMNLAYFLDSYGIPLVMVNPLHVKKAKELDDNLQTKNDKKDAVVIARLMKDGRFSYPRILKDIEAEFRNGSTLRSKMTEDLSGIKNRIVRWLDRYFPEFTQVYPTFGKMALATLEKTPFPQDIVGKTAEELVFLYRQVEGMKAPQLPKAKLLINVANHSIGLTEGSQMARLEIATLLRQYRLLEEEIEMVNTHLAELAKSTEEYVYLTSVPGLGDATIVDLLSEVGSFSHYEDPRQLIKLAGLTLRENSSGQHHGRKHFSKRGRKRLRNVLFKVIVPLVRHNKAFKLLHEYYTTRQQNPLKGKQSMVVLCGKLLKVLHGICKKKVQFDERHMMIDLHCLSTAA</sequence>
<keyword evidence="5" id="KW-1185">Reference proteome</keyword>
<organism evidence="4 5">
    <name type="scientific">Chungangia koreensis</name>
    <dbReference type="NCBI Taxonomy" id="752657"/>
    <lineage>
        <taxon>Bacteria</taxon>
        <taxon>Bacillati</taxon>
        <taxon>Bacillota</taxon>
        <taxon>Bacilli</taxon>
        <taxon>Lactobacillales</taxon>
        <taxon>Chungangia</taxon>
    </lineage>
</organism>
<dbReference type="PANTHER" id="PTHR33055">
    <property type="entry name" value="TRANSPOSASE FOR INSERTION SEQUENCE ELEMENT IS1111A"/>
    <property type="match status" value="1"/>
</dbReference>
<comment type="caution">
    <text evidence="4">The sequence shown here is derived from an EMBL/GenBank/DDBJ whole genome shotgun (WGS) entry which is preliminary data.</text>
</comment>
<dbReference type="InterPro" id="IPR047650">
    <property type="entry name" value="Transpos_IS110"/>
</dbReference>
<feature type="domain" description="Transposase IS116/IS110/IS902 C-terminal" evidence="3">
    <location>
        <begin position="288"/>
        <end position="370"/>
    </location>
</feature>
<dbReference type="EMBL" id="JBHSEC010000001">
    <property type="protein sequence ID" value="MFC4408959.1"/>
    <property type="molecule type" value="Genomic_DNA"/>
</dbReference>
<reference evidence="5" key="1">
    <citation type="journal article" date="2019" name="Int. J. Syst. Evol. Microbiol.">
        <title>The Global Catalogue of Microorganisms (GCM) 10K type strain sequencing project: providing services to taxonomists for standard genome sequencing and annotation.</title>
        <authorList>
            <consortium name="The Broad Institute Genomics Platform"/>
            <consortium name="The Broad Institute Genome Sequencing Center for Infectious Disease"/>
            <person name="Wu L."/>
            <person name="Ma J."/>
        </authorList>
    </citation>
    <scope>NUCLEOTIDE SEQUENCE [LARGE SCALE GENOMIC DNA]</scope>
    <source>
        <strain evidence="5">CCUG 59778</strain>
    </source>
</reference>
<evidence type="ECO:0000313" key="5">
    <source>
        <dbReference type="Proteomes" id="UP001595817"/>
    </source>
</evidence>
<protein>
    <submittedName>
        <fullName evidence="4">IS110 family transposase</fullName>
    </submittedName>
</protein>